<feature type="region of interest" description="Disordered" evidence="5">
    <location>
        <begin position="53"/>
        <end position="74"/>
    </location>
</feature>
<dbReference type="AlphaFoldDB" id="A0AAE2CV34"/>
<gene>
    <name evidence="7" type="ORF">Salat_0722500</name>
</gene>
<comment type="caution">
    <text evidence="7">The sequence shown here is derived from an EMBL/GenBank/DDBJ whole genome shotgun (WGS) entry which is preliminary data.</text>
</comment>
<accession>A0AAE2CV34</accession>
<dbReference type="Gene3D" id="3.50.50.60">
    <property type="entry name" value="FAD/NAD(P)-binding domain"/>
    <property type="match status" value="1"/>
</dbReference>
<evidence type="ECO:0000259" key="6">
    <source>
        <dbReference type="Pfam" id="PF05199"/>
    </source>
</evidence>
<reference evidence="7" key="2">
    <citation type="journal article" date="2024" name="Plant">
        <title>Genomic evolution and insights into agronomic trait innovations of Sesamum species.</title>
        <authorList>
            <person name="Miao H."/>
            <person name="Wang L."/>
            <person name="Qu L."/>
            <person name="Liu H."/>
            <person name="Sun Y."/>
            <person name="Le M."/>
            <person name="Wang Q."/>
            <person name="Wei S."/>
            <person name="Zheng Y."/>
            <person name="Lin W."/>
            <person name="Duan Y."/>
            <person name="Cao H."/>
            <person name="Xiong S."/>
            <person name="Wang X."/>
            <person name="Wei L."/>
            <person name="Li C."/>
            <person name="Ma Q."/>
            <person name="Ju M."/>
            <person name="Zhao R."/>
            <person name="Li G."/>
            <person name="Mu C."/>
            <person name="Tian Q."/>
            <person name="Mei H."/>
            <person name="Zhang T."/>
            <person name="Gao T."/>
            <person name="Zhang H."/>
        </authorList>
    </citation>
    <scope>NUCLEOTIDE SEQUENCE</scope>
    <source>
        <strain evidence="7">3651</strain>
    </source>
</reference>
<organism evidence="7 8">
    <name type="scientific">Sesamum alatum</name>
    <dbReference type="NCBI Taxonomy" id="300844"/>
    <lineage>
        <taxon>Eukaryota</taxon>
        <taxon>Viridiplantae</taxon>
        <taxon>Streptophyta</taxon>
        <taxon>Embryophyta</taxon>
        <taxon>Tracheophyta</taxon>
        <taxon>Spermatophyta</taxon>
        <taxon>Magnoliopsida</taxon>
        <taxon>eudicotyledons</taxon>
        <taxon>Gunneridae</taxon>
        <taxon>Pentapetalae</taxon>
        <taxon>asterids</taxon>
        <taxon>lamiids</taxon>
        <taxon>Lamiales</taxon>
        <taxon>Pedaliaceae</taxon>
        <taxon>Sesamum</taxon>
    </lineage>
</organism>
<keyword evidence="4" id="KW-0560">Oxidoreductase</keyword>
<dbReference type="Pfam" id="PF05199">
    <property type="entry name" value="GMC_oxred_C"/>
    <property type="match status" value="1"/>
</dbReference>
<protein>
    <submittedName>
        <fullName evidence="7">Long-chain-alcohol oxidase FAO4A</fullName>
    </submittedName>
</protein>
<dbReference type="Proteomes" id="UP001293254">
    <property type="component" value="Unassembled WGS sequence"/>
</dbReference>
<keyword evidence="3" id="KW-0274">FAD</keyword>
<evidence type="ECO:0000313" key="7">
    <source>
        <dbReference type="EMBL" id="KAK4435590.1"/>
    </source>
</evidence>
<dbReference type="InterPro" id="IPR036188">
    <property type="entry name" value="FAD/NAD-bd_sf"/>
</dbReference>
<dbReference type="GO" id="GO:0016614">
    <property type="term" value="F:oxidoreductase activity, acting on CH-OH group of donors"/>
    <property type="evidence" value="ECO:0007669"/>
    <property type="project" value="InterPro"/>
</dbReference>
<dbReference type="EMBL" id="JACGWO010000002">
    <property type="protein sequence ID" value="KAK4435590.1"/>
    <property type="molecule type" value="Genomic_DNA"/>
</dbReference>
<evidence type="ECO:0000256" key="4">
    <source>
        <dbReference type="ARBA" id="ARBA00023002"/>
    </source>
</evidence>
<dbReference type="PANTHER" id="PTHR46056">
    <property type="entry name" value="LONG-CHAIN-ALCOHOL OXIDASE"/>
    <property type="match status" value="1"/>
</dbReference>
<dbReference type="PANTHER" id="PTHR46056:SF4">
    <property type="entry name" value="LONG-CHAIN-ALCOHOL OXIDASE FAO4A"/>
    <property type="match status" value="1"/>
</dbReference>
<comment type="similarity">
    <text evidence="1">Belongs to the GMC oxidoreductase family.</text>
</comment>
<name>A0AAE2CV34_9LAMI</name>
<evidence type="ECO:0000256" key="2">
    <source>
        <dbReference type="ARBA" id="ARBA00022630"/>
    </source>
</evidence>
<evidence type="ECO:0000256" key="1">
    <source>
        <dbReference type="ARBA" id="ARBA00010790"/>
    </source>
</evidence>
<feature type="compositionally biased region" description="Polar residues" evidence="5">
    <location>
        <begin position="59"/>
        <end position="72"/>
    </location>
</feature>
<evidence type="ECO:0000313" key="8">
    <source>
        <dbReference type="Proteomes" id="UP001293254"/>
    </source>
</evidence>
<proteinExistence type="inferred from homology"/>
<dbReference type="SUPFAM" id="SSF51905">
    <property type="entry name" value="FAD/NAD(P)-binding domain"/>
    <property type="match status" value="1"/>
</dbReference>
<sequence>MDEADQANISNGIEKVLRILAAAGAEEIGTHHKNGRVLRVKLAGKEEFERFVEEESLRPSGNQSSPISSAHQMGSCRMGVDPTCSAVRPTGESWEVEGLYVADSSVFPTALGVNPMVTIQAIAYCTAHSVLEALGRKKL</sequence>
<dbReference type="InterPro" id="IPR007867">
    <property type="entry name" value="GMC_OxRtase_C"/>
</dbReference>
<keyword evidence="2" id="KW-0285">Flavoprotein</keyword>
<keyword evidence="8" id="KW-1185">Reference proteome</keyword>
<evidence type="ECO:0000256" key="5">
    <source>
        <dbReference type="SAM" id="MobiDB-lite"/>
    </source>
</evidence>
<reference evidence="7" key="1">
    <citation type="submission" date="2020-06" db="EMBL/GenBank/DDBJ databases">
        <authorList>
            <person name="Li T."/>
            <person name="Hu X."/>
            <person name="Zhang T."/>
            <person name="Song X."/>
            <person name="Zhang H."/>
            <person name="Dai N."/>
            <person name="Sheng W."/>
            <person name="Hou X."/>
            <person name="Wei L."/>
        </authorList>
    </citation>
    <scope>NUCLEOTIDE SEQUENCE</scope>
    <source>
        <strain evidence="7">3651</strain>
        <tissue evidence="7">Leaf</tissue>
    </source>
</reference>
<evidence type="ECO:0000256" key="3">
    <source>
        <dbReference type="ARBA" id="ARBA00022827"/>
    </source>
</evidence>
<feature type="domain" description="Glucose-methanol-choline oxidoreductase C-terminal" evidence="6">
    <location>
        <begin position="2"/>
        <end position="123"/>
    </location>
</feature>